<evidence type="ECO:0000256" key="2">
    <source>
        <dbReference type="ARBA" id="ARBA00022670"/>
    </source>
</evidence>
<evidence type="ECO:0000256" key="6">
    <source>
        <dbReference type="ARBA" id="ARBA00023049"/>
    </source>
</evidence>
<dbReference type="EC" id="3.4.24.70" evidence="8"/>
<dbReference type="Pfam" id="PF01432">
    <property type="entry name" value="Peptidase_M3"/>
    <property type="match status" value="1"/>
</dbReference>
<evidence type="ECO:0000256" key="3">
    <source>
        <dbReference type="ARBA" id="ARBA00022723"/>
    </source>
</evidence>
<keyword evidence="3 9" id="KW-0479">Metal-binding</keyword>
<gene>
    <name evidence="12" type="ORF">RY831_18200</name>
</gene>
<dbReference type="Pfam" id="PF19310">
    <property type="entry name" value="TOP_N"/>
    <property type="match status" value="1"/>
</dbReference>
<dbReference type="InterPro" id="IPR024077">
    <property type="entry name" value="Neurolysin/TOP_dom2"/>
</dbReference>
<dbReference type="InterPro" id="IPR024079">
    <property type="entry name" value="MetalloPept_cat_dom_sf"/>
</dbReference>
<dbReference type="Gene3D" id="1.10.1370.10">
    <property type="entry name" value="Neurolysin, domain 3"/>
    <property type="match status" value="1"/>
</dbReference>
<comment type="catalytic activity">
    <reaction evidence="7">
        <text>Hydrolysis of oligopeptides, with broad specificity. Gly or Ala commonly occur as P1 or P1' residues, but more distant residues are also important, as is shown by the fact that Z-Gly-Pro-Gly-|-Gly-Pro-Ala is cleaved, but not Z-(Gly)(5).</text>
        <dbReference type="EC" id="3.4.24.70"/>
    </reaction>
</comment>
<comment type="cofactor">
    <cofactor evidence="9">
        <name>Zn(2+)</name>
        <dbReference type="ChEBI" id="CHEBI:29105"/>
    </cofactor>
    <text evidence="9">Binds 1 zinc ion.</text>
</comment>
<accession>A0ABU6JCC6</accession>
<dbReference type="SUPFAM" id="SSF55486">
    <property type="entry name" value="Metalloproteases ('zincins'), catalytic domain"/>
    <property type="match status" value="1"/>
</dbReference>
<dbReference type="Gene3D" id="3.40.390.10">
    <property type="entry name" value="Collagenase (Catalytic Domain)"/>
    <property type="match status" value="1"/>
</dbReference>
<keyword evidence="5 9" id="KW-0862">Zinc</keyword>
<evidence type="ECO:0000259" key="10">
    <source>
        <dbReference type="Pfam" id="PF01432"/>
    </source>
</evidence>
<dbReference type="EMBL" id="JAWIIV010000016">
    <property type="protein sequence ID" value="MEC4721101.1"/>
    <property type="molecule type" value="Genomic_DNA"/>
</dbReference>
<keyword evidence="4 9" id="KW-0378">Hydrolase</keyword>
<keyword evidence="6 9" id="KW-0482">Metalloprotease</keyword>
<evidence type="ECO:0000313" key="12">
    <source>
        <dbReference type="EMBL" id="MEC4721101.1"/>
    </source>
</evidence>
<feature type="domain" description="Peptidase M3A/M3B catalytic" evidence="10">
    <location>
        <begin position="228"/>
        <end position="687"/>
    </location>
</feature>
<dbReference type="Proteomes" id="UP001352263">
    <property type="component" value="Unassembled WGS sequence"/>
</dbReference>
<dbReference type="InterPro" id="IPR034005">
    <property type="entry name" value="M3A_DCP"/>
</dbReference>
<keyword evidence="13" id="KW-1185">Reference proteome</keyword>
<evidence type="ECO:0000256" key="8">
    <source>
        <dbReference type="ARBA" id="ARBA00026100"/>
    </source>
</evidence>
<proteinExistence type="inferred from homology"/>
<comment type="similarity">
    <text evidence="1 9">Belongs to the peptidase M3 family.</text>
</comment>
<evidence type="ECO:0000256" key="1">
    <source>
        <dbReference type="ARBA" id="ARBA00006040"/>
    </source>
</evidence>
<dbReference type="PANTHER" id="PTHR11804">
    <property type="entry name" value="PROTEASE M3 THIMET OLIGOPEPTIDASE-RELATED"/>
    <property type="match status" value="1"/>
</dbReference>
<sequence length="690" mass="77730">MTMNSATNPLLDFSDLPRFDAVKPEHVTPAISALLDEGRAVVARLEAPMDRVTWEGFVEPLENVTEQLGRAWGVVGHLNSVMDTPELRAAYNENLPKITEFWTGLGQNLALFQKYKAIKESSDYAGLSAARKQIIENALRDFRLGGAELPEDKKARYAEIQEKRAALTTKFSENVLDATNDYALFVNNEADLAGLPDDARQAARAAAERDGKPGYKFTLHFPSYFPILQYADKRELRETIYRANVTKASELGSKPEWDNTNNIAEILKLRDEEAKLLGFSNFAEVSLVPKMAETPQQVIGFLEDLAGRARPFAENDLAELRAFAKKELGIDELQAWDVTYASEKLREQRYAFSEQEVKQYFQEPKVIEGLFRVIQNLFSVEVKPDTAAAWHKDVKFFRIERNGQLLGQFYIDLYARSGKRGGAWMNDARGRRLVSSTVQTPVAYLVCNFTEPGIVDGQPRPALFTHDEVITLFHEFGHGLHHMLTEVDELGVSGISGVEWDAVELPSQFMENFCWEWDVLQHMTEHVETGEHLPRALYDKMIAAKNFQSGLQTLRQVEFALFDMHLHFDHDPYGSRTAQEVLNDVRNKFAVMIPPSFNRFQNSFSHIFAGGYAAGYYSYKWAEVLSADAYSAFEEAGAIGGNVLSADTGRKFLEEILAMGGSRPALESFKAFRGREPSIDALLRHNGMTA</sequence>
<evidence type="ECO:0000256" key="5">
    <source>
        <dbReference type="ARBA" id="ARBA00022833"/>
    </source>
</evidence>
<dbReference type="InterPro" id="IPR045666">
    <property type="entry name" value="OpdA_N"/>
</dbReference>
<name>A0ABU6JCC6_9BURK</name>
<dbReference type="InterPro" id="IPR001567">
    <property type="entry name" value="Pept_M3A_M3B_dom"/>
</dbReference>
<dbReference type="CDD" id="cd06456">
    <property type="entry name" value="M3A_DCP"/>
    <property type="match status" value="1"/>
</dbReference>
<dbReference type="InterPro" id="IPR045090">
    <property type="entry name" value="Pept_M3A_M3B"/>
</dbReference>
<evidence type="ECO:0000256" key="9">
    <source>
        <dbReference type="RuleBase" id="RU003435"/>
    </source>
</evidence>
<evidence type="ECO:0000313" key="13">
    <source>
        <dbReference type="Proteomes" id="UP001352263"/>
    </source>
</evidence>
<evidence type="ECO:0000256" key="4">
    <source>
        <dbReference type="ARBA" id="ARBA00022801"/>
    </source>
</evidence>
<feature type="domain" description="Oligopeptidase A N-terminal" evidence="11">
    <location>
        <begin position="32"/>
        <end position="154"/>
    </location>
</feature>
<evidence type="ECO:0000259" key="11">
    <source>
        <dbReference type="Pfam" id="PF19310"/>
    </source>
</evidence>
<organism evidence="12 13">
    <name type="scientific">Noviherbaspirillum album</name>
    <dbReference type="NCBI Taxonomy" id="3080276"/>
    <lineage>
        <taxon>Bacteria</taxon>
        <taxon>Pseudomonadati</taxon>
        <taxon>Pseudomonadota</taxon>
        <taxon>Betaproteobacteria</taxon>
        <taxon>Burkholderiales</taxon>
        <taxon>Oxalobacteraceae</taxon>
        <taxon>Noviherbaspirillum</taxon>
    </lineage>
</organism>
<protein>
    <recommendedName>
        <fullName evidence="8">oligopeptidase A</fullName>
        <ecNumber evidence="8">3.4.24.70</ecNumber>
    </recommendedName>
</protein>
<reference evidence="12 13" key="1">
    <citation type="submission" date="2023-10" db="EMBL/GenBank/DDBJ databases">
        <title>Noviherbaspirillum sp. CPCC 100848 genome assembly.</title>
        <authorList>
            <person name="Li X.Y."/>
            <person name="Fang X.M."/>
        </authorList>
    </citation>
    <scope>NUCLEOTIDE SEQUENCE [LARGE SCALE GENOMIC DNA]</scope>
    <source>
        <strain evidence="12 13">CPCC 100848</strain>
    </source>
</reference>
<evidence type="ECO:0000256" key="7">
    <source>
        <dbReference type="ARBA" id="ARBA00024603"/>
    </source>
</evidence>
<comment type="caution">
    <text evidence="12">The sequence shown here is derived from an EMBL/GenBank/DDBJ whole genome shotgun (WGS) entry which is preliminary data.</text>
</comment>
<dbReference type="PANTHER" id="PTHR11804:SF84">
    <property type="entry name" value="SACCHAROLYSIN"/>
    <property type="match status" value="1"/>
</dbReference>
<keyword evidence="2 9" id="KW-0645">Protease</keyword>
<dbReference type="GO" id="GO:0016787">
    <property type="term" value="F:hydrolase activity"/>
    <property type="evidence" value="ECO:0007669"/>
    <property type="project" value="UniProtKB-KW"/>
</dbReference>